<feature type="transmembrane region" description="Helical" evidence="9">
    <location>
        <begin position="20"/>
        <end position="47"/>
    </location>
</feature>
<dbReference type="PROSITE" id="PS50928">
    <property type="entry name" value="ABC_TM1"/>
    <property type="match status" value="1"/>
</dbReference>
<dbReference type="AlphaFoldDB" id="A0A1C7YZX3"/>
<name>A0A1C7YZX3_PSESX</name>
<evidence type="ECO:0000256" key="9">
    <source>
        <dbReference type="RuleBase" id="RU363032"/>
    </source>
</evidence>
<dbReference type="OrthoDB" id="6534575at2"/>
<evidence type="ECO:0000256" key="2">
    <source>
        <dbReference type="ARBA" id="ARBA00010072"/>
    </source>
</evidence>
<reference evidence="11 12" key="1">
    <citation type="submission" date="2015-07" db="EMBL/GenBank/DDBJ databases">
        <title>Draft genome sequence of a diazotrophic, plant growth-promoting rhizobacterium of the Pseudomonas syringae complex.</title>
        <authorList>
            <person name="Patten C.L."/>
            <person name="Jeong H."/>
        </authorList>
    </citation>
    <scope>NUCLEOTIDE SEQUENCE [LARGE SCALE GENOMIC DNA]</scope>
    <source>
        <strain evidence="11 12">GR12-2</strain>
    </source>
</reference>
<dbReference type="GO" id="GO:0043190">
    <property type="term" value="C:ATP-binding cassette (ABC) transporter complex"/>
    <property type="evidence" value="ECO:0007669"/>
    <property type="project" value="InterPro"/>
</dbReference>
<dbReference type="InterPro" id="IPR010065">
    <property type="entry name" value="AA_ABC_transptr_permease_3TM"/>
</dbReference>
<dbReference type="Proteomes" id="UP000093104">
    <property type="component" value="Unassembled WGS sequence"/>
</dbReference>
<comment type="similarity">
    <text evidence="2">Belongs to the binding-protein-dependent transport system permease family. HisMQ subfamily.</text>
</comment>
<protein>
    <submittedName>
        <fullName evidence="11">Glutamate ABC transporter permease</fullName>
    </submittedName>
</protein>
<comment type="caution">
    <text evidence="11">The sequence shown here is derived from an EMBL/GenBank/DDBJ whole genome shotgun (WGS) entry which is preliminary data.</text>
</comment>
<dbReference type="InterPro" id="IPR043429">
    <property type="entry name" value="ArtM/GltK/GlnP/TcyL/YhdX-like"/>
</dbReference>
<evidence type="ECO:0000313" key="12">
    <source>
        <dbReference type="Proteomes" id="UP000093104"/>
    </source>
</evidence>
<dbReference type="Pfam" id="PF00528">
    <property type="entry name" value="BPD_transp_1"/>
    <property type="match status" value="1"/>
</dbReference>
<dbReference type="PANTHER" id="PTHR30614:SF42">
    <property type="entry name" value="GLUTAMATE_ASPARTATE IMPORT PERMEASE PROTEIN GLTJ"/>
    <property type="match status" value="1"/>
</dbReference>
<keyword evidence="6" id="KW-0029">Amino-acid transport</keyword>
<evidence type="ECO:0000256" key="6">
    <source>
        <dbReference type="ARBA" id="ARBA00022970"/>
    </source>
</evidence>
<dbReference type="PATRIC" id="fig|317.243.peg.299"/>
<organism evidence="11 12">
    <name type="scientific">Pseudomonas syringae</name>
    <dbReference type="NCBI Taxonomy" id="317"/>
    <lineage>
        <taxon>Bacteria</taxon>
        <taxon>Pseudomonadati</taxon>
        <taxon>Pseudomonadota</taxon>
        <taxon>Gammaproteobacteria</taxon>
        <taxon>Pseudomonadales</taxon>
        <taxon>Pseudomonadaceae</taxon>
        <taxon>Pseudomonas</taxon>
    </lineage>
</organism>
<evidence type="ECO:0000313" key="11">
    <source>
        <dbReference type="EMBL" id="OCR22366.1"/>
    </source>
</evidence>
<dbReference type="PANTHER" id="PTHR30614">
    <property type="entry name" value="MEMBRANE COMPONENT OF AMINO ACID ABC TRANSPORTER"/>
    <property type="match status" value="1"/>
</dbReference>
<feature type="transmembrane region" description="Helical" evidence="9">
    <location>
        <begin position="207"/>
        <end position="232"/>
    </location>
</feature>
<feature type="domain" description="ABC transmembrane type-1" evidence="10">
    <location>
        <begin position="29"/>
        <end position="229"/>
    </location>
</feature>
<keyword evidence="4" id="KW-1003">Cell membrane</keyword>
<dbReference type="InterPro" id="IPR000515">
    <property type="entry name" value="MetI-like"/>
</dbReference>
<evidence type="ECO:0000256" key="7">
    <source>
        <dbReference type="ARBA" id="ARBA00022989"/>
    </source>
</evidence>
<feature type="transmembrane region" description="Helical" evidence="9">
    <location>
        <begin position="107"/>
        <end position="126"/>
    </location>
</feature>
<keyword evidence="7 9" id="KW-1133">Transmembrane helix</keyword>
<dbReference type="NCBIfam" id="TIGR01726">
    <property type="entry name" value="HEQRo_perm_3TM"/>
    <property type="match status" value="1"/>
</dbReference>
<dbReference type="SUPFAM" id="SSF161098">
    <property type="entry name" value="MetI-like"/>
    <property type="match status" value="1"/>
</dbReference>
<comment type="subcellular location">
    <subcellularLocation>
        <location evidence="1">Cell inner membrane</location>
        <topology evidence="1">Multi-pass membrane protein</topology>
    </subcellularLocation>
    <subcellularLocation>
        <location evidence="9">Cell membrane</location>
        <topology evidence="9">Multi-pass membrane protein</topology>
    </subcellularLocation>
</comment>
<evidence type="ECO:0000256" key="5">
    <source>
        <dbReference type="ARBA" id="ARBA00022692"/>
    </source>
</evidence>
<evidence type="ECO:0000256" key="4">
    <source>
        <dbReference type="ARBA" id="ARBA00022475"/>
    </source>
</evidence>
<sequence>MNYDWSWKIFLDLSSNGVDSYLYNLLTGVGWTLALSLSAGIVSFVLGSIVAVMRTSPSVLLHFIGTVYVEIFRNIPLLVQMFLWYFVLPEVLPKEWGDALKQMGQPWGQFIPAVLCLSFYGTARLAETLRAGIQSLPRGQGQAGTAMGLTPVQVYLYVIMPQAYRIVIPPLTSEFMGIVKYSSVALTIGLLELTGQARAMQEFSFHIFEAFSAATVGYLVINGCVVLVMHYVERHFSLPGKIGWKARMKLSGSAS</sequence>
<feature type="transmembrane region" description="Helical" evidence="9">
    <location>
        <begin position="59"/>
        <end position="87"/>
    </location>
</feature>
<evidence type="ECO:0000256" key="3">
    <source>
        <dbReference type="ARBA" id="ARBA00022448"/>
    </source>
</evidence>
<dbReference type="InterPro" id="IPR035906">
    <property type="entry name" value="MetI-like_sf"/>
</dbReference>
<dbReference type="GO" id="GO:0006865">
    <property type="term" value="P:amino acid transport"/>
    <property type="evidence" value="ECO:0007669"/>
    <property type="project" value="UniProtKB-KW"/>
</dbReference>
<keyword evidence="8 9" id="KW-0472">Membrane</keyword>
<keyword evidence="3 9" id="KW-0813">Transport</keyword>
<evidence type="ECO:0000259" key="10">
    <source>
        <dbReference type="PROSITE" id="PS50928"/>
    </source>
</evidence>
<keyword evidence="5 9" id="KW-0812">Transmembrane</keyword>
<dbReference type="EMBL" id="LGSI01000068">
    <property type="protein sequence ID" value="OCR22366.1"/>
    <property type="molecule type" value="Genomic_DNA"/>
</dbReference>
<proteinExistence type="inferred from homology"/>
<feature type="transmembrane region" description="Helical" evidence="9">
    <location>
        <begin position="146"/>
        <end position="166"/>
    </location>
</feature>
<dbReference type="Gene3D" id="1.10.3720.10">
    <property type="entry name" value="MetI-like"/>
    <property type="match status" value="1"/>
</dbReference>
<accession>A0A1C7YZX3</accession>
<dbReference type="GO" id="GO:0022857">
    <property type="term" value="F:transmembrane transporter activity"/>
    <property type="evidence" value="ECO:0007669"/>
    <property type="project" value="InterPro"/>
</dbReference>
<dbReference type="RefSeq" id="WP_065835777.1">
    <property type="nucleotide sequence ID" value="NZ_LGSI01000068.1"/>
</dbReference>
<dbReference type="CDD" id="cd06261">
    <property type="entry name" value="TM_PBP2"/>
    <property type="match status" value="1"/>
</dbReference>
<evidence type="ECO:0000256" key="8">
    <source>
        <dbReference type="ARBA" id="ARBA00023136"/>
    </source>
</evidence>
<gene>
    <name evidence="11" type="ORF">AFK24_25015</name>
</gene>
<evidence type="ECO:0000256" key="1">
    <source>
        <dbReference type="ARBA" id="ARBA00004429"/>
    </source>
</evidence>